<accession>A0A8J5TK64</accession>
<sequence length="192" mass="21722">MPRSEQMSSQPSRSQPSSPLAPADLPPPPSSPHRRPTSSMPRSEPRTSQLTSSPPIYVHGELLLAFSSLTLLNGWSKEAWNSMAHRVNDKFVSANFVVSQLKDREQRLKKDYNAVKTILSKSGFGWDNVLKMATTIDSLWSELPEKLQIWKNKAFPYYDDLHEIYNGKIAEGKHCRRSSEKSCKTENTFVGD</sequence>
<proteinExistence type="predicted"/>
<comment type="caution">
    <text evidence="3">The sequence shown here is derived from an EMBL/GenBank/DDBJ whole genome shotgun (WGS) entry which is preliminary data.</text>
</comment>
<feature type="compositionally biased region" description="Low complexity" evidence="1">
    <location>
        <begin position="1"/>
        <end position="23"/>
    </location>
</feature>
<dbReference type="Proteomes" id="UP000729402">
    <property type="component" value="Unassembled WGS sequence"/>
</dbReference>
<feature type="domain" description="Myb/SANT-like" evidence="2">
    <location>
        <begin position="73"/>
        <end position="142"/>
    </location>
</feature>
<reference evidence="3" key="1">
    <citation type="journal article" date="2021" name="bioRxiv">
        <title>Whole Genome Assembly and Annotation of Northern Wild Rice, Zizania palustris L., Supports a Whole Genome Duplication in the Zizania Genus.</title>
        <authorList>
            <person name="Haas M."/>
            <person name="Kono T."/>
            <person name="Macchietto M."/>
            <person name="Millas R."/>
            <person name="McGilp L."/>
            <person name="Shao M."/>
            <person name="Duquette J."/>
            <person name="Hirsch C.N."/>
            <person name="Kimball J."/>
        </authorList>
    </citation>
    <scope>NUCLEOTIDE SEQUENCE</scope>
    <source>
        <tissue evidence="3">Fresh leaf tissue</tissue>
    </source>
</reference>
<evidence type="ECO:0000259" key="2">
    <source>
        <dbReference type="Pfam" id="PF12776"/>
    </source>
</evidence>
<dbReference type="Pfam" id="PF12776">
    <property type="entry name" value="Myb_DNA-bind_3"/>
    <property type="match status" value="1"/>
</dbReference>
<name>A0A8J5TK64_ZIZPA</name>
<evidence type="ECO:0000313" key="4">
    <source>
        <dbReference type="Proteomes" id="UP000729402"/>
    </source>
</evidence>
<organism evidence="3 4">
    <name type="scientific">Zizania palustris</name>
    <name type="common">Northern wild rice</name>
    <dbReference type="NCBI Taxonomy" id="103762"/>
    <lineage>
        <taxon>Eukaryota</taxon>
        <taxon>Viridiplantae</taxon>
        <taxon>Streptophyta</taxon>
        <taxon>Embryophyta</taxon>
        <taxon>Tracheophyta</taxon>
        <taxon>Spermatophyta</taxon>
        <taxon>Magnoliopsida</taxon>
        <taxon>Liliopsida</taxon>
        <taxon>Poales</taxon>
        <taxon>Poaceae</taxon>
        <taxon>BOP clade</taxon>
        <taxon>Oryzoideae</taxon>
        <taxon>Oryzeae</taxon>
        <taxon>Zizaniinae</taxon>
        <taxon>Zizania</taxon>
    </lineage>
</organism>
<dbReference type="OrthoDB" id="686198at2759"/>
<dbReference type="AlphaFoldDB" id="A0A8J5TK64"/>
<evidence type="ECO:0000256" key="1">
    <source>
        <dbReference type="SAM" id="MobiDB-lite"/>
    </source>
</evidence>
<keyword evidence="4" id="KW-1185">Reference proteome</keyword>
<protein>
    <recommendedName>
        <fullName evidence="2">Myb/SANT-like domain-containing protein</fullName>
    </recommendedName>
</protein>
<dbReference type="EMBL" id="JAAALK010000282">
    <property type="protein sequence ID" value="KAG8081246.1"/>
    <property type="molecule type" value="Genomic_DNA"/>
</dbReference>
<reference evidence="3" key="2">
    <citation type="submission" date="2021-02" db="EMBL/GenBank/DDBJ databases">
        <authorList>
            <person name="Kimball J.A."/>
            <person name="Haas M.W."/>
            <person name="Macchietto M."/>
            <person name="Kono T."/>
            <person name="Duquette J."/>
            <person name="Shao M."/>
        </authorList>
    </citation>
    <scope>NUCLEOTIDE SEQUENCE</scope>
    <source>
        <tissue evidence="3">Fresh leaf tissue</tissue>
    </source>
</reference>
<dbReference type="PANTHER" id="PTHR47072">
    <property type="match status" value="1"/>
</dbReference>
<feature type="region of interest" description="Disordered" evidence="1">
    <location>
        <begin position="1"/>
        <end position="52"/>
    </location>
</feature>
<gene>
    <name evidence="3" type="ORF">GUJ93_ZPchr0007g4737</name>
</gene>
<dbReference type="InterPro" id="IPR024752">
    <property type="entry name" value="Myb/SANT-like_dom"/>
</dbReference>
<evidence type="ECO:0000313" key="3">
    <source>
        <dbReference type="EMBL" id="KAG8081246.1"/>
    </source>
</evidence>
<dbReference type="PANTHER" id="PTHR47072:SF5">
    <property type="entry name" value="MYB_SANT-LIKE DOMAIN-CONTAINING PROTEIN"/>
    <property type="match status" value="1"/>
</dbReference>